<dbReference type="GO" id="GO:0005886">
    <property type="term" value="C:plasma membrane"/>
    <property type="evidence" value="ECO:0007669"/>
    <property type="project" value="TreeGrafter"/>
</dbReference>
<dbReference type="InterPro" id="IPR012338">
    <property type="entry name" value="Beta-lactam/transpept-like"/>
</dbReference>
<dbReference type="Gene3D" id="3.40.710.10">
    <property type="entry name" value="DD-peptidase/beta-lactamase superfamily"/>
    <property type="match status" value="1"/>
</dbReference>
<feature type="domain" description="Penicillin-binding protein transpeptidase" evidence="2">
    <location>
        <begin position="168"/>
        <end position="476"/>
    </location>
</feature>
<dbReference type="GO" id="GO:0071555">
    <property type="term" value="P:cell wall organization"/>
    <property type="evidence" value="ECO:0007669"/>
    <property type="project" value="TreeGrafter"/>
</dbReference>
<dbReference type="AlphaFoldDB" id="A0A1M7SBF4"/>
<dbReference type="InterPro" id="IPR054120">
    <property type="entry name" value="PBPA_dimer"/>
</dbReference>
<sequence>MREEKLRGETKKKKRIRSYPIIVLSIVYCLLFASMLGYICYYSYTNKQEFMNNKYNTRQQILTAKNKRGDILSRDGEVLATTELDAEGKEKREYPYEKEFAHVVGYSTNGKSGIEEFANYYLINTSIELSEKAALDKAGQKYPGDNVITTLDTHLQEVAYNALASRKGAIIVTNPKTGEILAMVSKPDFDPNTIATEWDNMLKDTSGDAKLLNRATQGLYPPGSTFKIVTSLAYLTEHPTDYTQYRFSCNGKFAKGSDVISCYHGENHGNLDFYGSFAESCNSSYANIGLSVNQKTFNDTLDKLMFGQDLPVDFRYSKSSAEYTAGMSTADVMQLSIGQGTTAVSPLHINMITSAIANDGVLMKPYLISEVKCANGKVVDTFQEEKVKRLISSEEAGILRDMMEQVVLKGTASKLKGLSYTAAGKTGSAEFNSNSDSHAWFTGYAPADDPEICVTIIVENAGSGGSYAVPIAKRIFDAYFGVE</sequence>
<dbReference type="PANTHER" id="PTHR30627">
    <property type="entry name" value="PEPTIDOGLYCAN D,D-TRANSPEPTIDASE"/>
    <property type="match status" value="1"/>
</dbReference>
<evidence type="ECO:0000313" key="5">
    <source>
        <dbReference type="Proteomes" id="UP000184097"/>
    </source>
</evidence>
<dbReference type="Gene3D" id="3.90.1310.10">
    <property type="entry name" value="Penicillin-binding protein 2a (Domain 2)"/>
    <property type="match status" value="1"/>
</dbReference>
<dbReference type="GO" id="GO:0016740">
    <property type="term" value="F:transferase activity"/>
    <property type="evidence" value="ECO:0007669"/>
    <property type="project" value="UniProtKB-KW"/>
</dbReference>
<keyword evidence="1" id="KW-0472">Membrane</keyword>
<keyword evidence="1" id="KW-0812">Transmembrane</keyword>
<dbReference type="Proteomes" id="UP000184097">
    <property type="component" value="Unassembled WGS sequence"/>
</dbReference>
<dbReference type="InterPro" id="IPR050515">
    <property type="entry name" value="Beta-lactam/transpept"/>
</dbReference>
<feature type="transmembrane region" description="Helical" evidence="1">
    <location>
        <begin position="21"/>
        <end position="44"/>
    </location>
</feature>
<gene>
    <name evidence="4" type="ORF">SAMN02745247_01462</name>
</gene>
<dbReference type="GO" id="GO:0008658">
    <property type="term" value="F:penicillin binding"/>
    <property type="evidence" value="ECO:0007669"/>
    <property type="project" value="InterPro"/>
</dbReference>
<keyword evidence="4" id="KW-0808">Transferase</keyword>
<evidence type="ECO:0000313" key="4">
    <source>
        <dbReference type="EMBL" id="SHN55836.1"/>
    </source>
</evidence>
<dbReference type="Pfam" id="PF00905">
    <property type="entry name" value="Transpeptidase"/>
    <property type="match status" value="1"/>
</dbReference>
<dbReference type="Pfam" id="PF21922">
    <property type="entry name" value="PBP_dimer_2"/>
    <property type="match status" value="1"/>
</dbReference>
<organism evidence="4 5">
    <name type="scientific">Butyrivibrio hungatei DSM 14810</name>
    <dbReference type="NCBI Taxonomy" id="1121132"/>
    <lineage>
        <taxon>Bacteria</taxon>
        <taxon>Bacillati</taxon>
        <taxon>Bacillota</taxon>
        <taxon>Clostridia</taxon>
        <taxon>Lachnospirales</taxon>
        <taxon>Lachnospiraceae</taxon>
        <taxon>Butyrivibrio</taxon>
    </lineage>
</organism>
<dbReference type="EMBL" id="FRDH01000005">
    <property type="protein sequence ID" value="SHN55836.1"/>
    <property type="molecule type" value="Genomic_DNA"/>
</dbReference>
<evidence type="ECO:0000259" key="2">
    <source>
        <dbReference type="Pfam" id="PF00905"/>
    </source>
</evidence>
<dbReference type="GO" id="GO:0071972">
    <property type="term" value="F:peptidoglycan L,D-transpeptidase activity"/>
    <property type="evidence" value="ECO:0007669"/>
    <property type="project" value="TreeGrafter"/>
</dbReference>
<dbReference type="RefSeq" id="WP_072702308.1">
    <property type="nucleotide sequence ID" value="NZ_FRDH01000005.1"/>
</dbReference>
<dbReference type="SUPFAM" id="SSF56601">
    <property type="entry name" value="beta-lactamase/transpeptidase-like"/>
    <property type="match status" value="1"/>
</dbReference>
<proteinExistence type="predicted"/>
<name>A0A1M7SBF4_9FIRM</name>
<dbReference type="InterPro" id="IPR001460">
    <property type="entry name" value="PCN-bd_Tpept"/>
</dbReference>
<dbReference type="SUPFAM" id="SSF56519">
    <property type="entry name" value="Penicillin binding protein dimerisation domain"/>
    <property type="match status" value="1"/>
</dbReference>
<evidence type="ECO:0000259" key="3">
    <source>
        <dbReference type="Pfam" id="PF21922"/>
    </source>
</evidence>
<reference evidence="4 5" key="1">
    <citation type="submission" date="2016-12" db="EMBL/GenBank/DDBJ databases">
        <authorList>
            <person name="Song W.-J."/>
            <person name="Kurnit D.M."/>
        </authorList>
    </citation>
    <scope>NUCLEOTIDE SEQUENCE [LARGE SCALE GENOMIC DNA]</scope>
    <source>
        <strain evidence="4 5">DSM 14810</strain>
    </source>
</reference>
<accession>A0A1M7SBF4</accession>
<dbReference type="InterPro" id="IPR036138">
    <property type="entry name" value="PBP_dimer_sf"/>
</dbReference>
<dbReference type="PANTHER" id="PTHR30627:SF24">
    <property type="entry name" value="PENICILLIN-BINDING PROTEIN 4B"/>
    <property type="match status" value="1"/>
</dbReference>
<feature type="domain" description="Penicillin binding protein A dimerisation" evidence="3">
    <location>
        <begin position="68"/>
        <end position="147"/>
    </location>
</feature>
<evidence type="ECO:0000256" key="1">
    <source>
        <dbReference type="SAM" id="Phobius"/>
    </source>
</evidence>
<keyword evidence="1" id="KW-1133">Transmembrane helix</keyword>
<protein>
    <submittedName>
        <fullName evidence="4">Peptidoglycan glycosyltransferase</fullName>
    </submittedName>
</protein>